<dbReference type="GO" id="GO:0005524">
    <property type="term" value="F:ATP binding"/>
    <property type="evidence" value="ECO:0007669"/>
    <property type="project" value="UniProtKB-KW"/>
</dbReference>
<dbReference type="EC" id="2.7.1.12" evidence="3 10"/>
<comment type="catalytic activity">
    <reaction evidence="9 10">
        <text>D-gluconate + ATP = 6-phospho-D-gluconate + ADP + H(+)</text>
        <dbReference type="Rhea" id="RHEA:19433"/>
        <dbReference type="ChEBI" id="CHEBI:15378"/>
        <dbReference type="ChEBI" id="CHEBI:18391"/>
        <dbReference type="ChEBI" id="CHEBI:30616"/>
        <dbReference type="ChEBI" id="CHEBI:58759"/>
        <dbReference type="ChEBI" id="CHEBI:456216"/>
        <dbReference type="EC" id="2.7.1.12"/>
    </reaction>
</comment>
<proteinExistence type="inferred from homology"/>
<evidence type="ECO:0000256" key="5">
    <source>
        <dbReference type="ARBA" id="ARBA00022741"/>
    </source>
</evidence>
<protein>
    <recommendedName>
        <fullName evidence="3 10">Gluconokinase</fullName>
        <ecNumber evidence="3 10">2.7.1.12</ecNumber>
    </recommendedName>
</protein>
<keyword evidence="7 10" id="KW-0067">ATP-binding</keyword>
<keyword evidence="4 10" id="KW-0808">Transferase</keyword>
<accession>A0A0X3U2S5</accession>
<evidence type="ECO:0000256" key="4">
    <source>
        <dbReference type="ARBA" id="ARBA00022679"/>
    </source>
</evidence>
<sequence length="189" mass="20724">MSGECGLTLVVMGVCGVGKTSVARALADRMSGLYVEADEFHPPENIEAMRRGVPLNDAMRGPWLRGIAREVRQQHEADSDKDIVVACSALKQSYRDILRSDLPNAKFVFLTAPRDVIAERMTARTNHFMPLTLLDSQLADLEPPTTAEDHIALDASLSQGRIVDDVLAKLNRATHDGGPCLTEIQQEET</sequence>
<evidence type="ECO:0000256" key="1">
    <source>
        <dbReference type="ARBA" id="ARBA00004761"/>
    </source>
</evidence>
<evidence type="ECO:0000256" key="8">
    <source>
        <dbReference type="ARBA" id="ARBA00023064"/>
    </source>
</evidence>
<dbReference type="FunFam" id="3.40.50.300:FF:000522">
    <property type="entry name" value="Gluconokinase"/>
    <property type="match status" value="1"/>
</dbReference>
<keyword evidence="5 10" id="KW-0547">Nucleotide-binding</keyword>
<dbReference type="NCBIfam" id="TIGR01313">
    <property type="entry name" value="therm_gnt_kin"/>
    <property type="match status" value="1"/>
</dbReference>
<dbReference type="PANTHER" id="PTHR43442:SF3">
    <property type="entry name" value="GLUCONOKINASE-RELATED"/>
    <property type="match status" value="1"/>
</dbReference>
<evidence type="ECO:0000313" key="11">
    <source>
        <dbReference type="EMBL" id="KUJ81176.1"/>
    </source>
</evidence>
<evidence type="ECO:0000256" key="9">
    <source>
        <dbReference type="ARBA" id="ARBA00048090"/>
    </source>
</evidence>
<dbReference type="Gene3D" id="3.40.50.300">
    <property type="entry name" value="P-loop containing nucleotide triphosphate hydrolases"/>
    <property type="match status" value="1"/>
</dbReference>
<dbReference type="GO" id="GO:0005737">
    <property type="term" value="C:cytoplasm"/>
    <property type="evidence" value="ECO:0007669"/>
    <property type="project" value="TreeGrafter"/>
</dbReference>
<evidence type="ECO:0000256" key="7">
    <source>
        <dbReference type="ARBA" id="ARBA00022840"/>
    </source>
</evidence>
<dbReference type="Pfam" id="PF13238">
    <property type="entry name" value="AAA_18"/>
    <property type="match status" value="1"/>
</dbReference>
<dbReference type="InterPro" id="IPR027417">
    <property type="entry name" value="P-loop_NTPase"/>
</dbReference>
<dbReference type="EMBL" id="LQBP01000002">
    <property type="protein sequence ID" value="KUJ81176.1"/>
    <property type="molecule type" value="Genomic_DNA"/>
</dbReference>
<dbReference type="InterPro" id="IPR006001">
    <property type="entry name" value="Therm_gnt_kin"/>
</dbReference>
<dbReference type="AlphaFoldDB" id="A0A0X3U2S5"/>
<keyword evidence="12" id="KW-1185">Reference proteome</keyword>
<comment type="pathway">
    <text evidence="1">Carbohydrate acid metabolism.</text>
</comment>
<dbReference type="STRING" id="1685378.AVO44_04735"/>
<dbReference type="OrthoDB" id="9795716at2"/>
<gene>
    <name evidence="11" type="ORF">AVO44_04735</name>
</gene>
<name>A0A0X3U2S5_9RHOB</name>
<evidence type="ECO:0000256" key="10">
    <source>
        <dbReference type="RuleBase" id="RU363066"/>
    </source>
</evidence>
<comment type="similarity">
    <text evidence="2 10">Belongs to the gluconokinase GntK/GntV family.</text>
</comment>
<dbReference type="SUPFAM" id="SSF52540">
    <property type="entry name" value="P-loop containing nucleoside triphosphate hydrolases"/>
    <property type="match status" value="1"/>
</dbReference>
<evidence type="ECO:0000313" key="12">
    <source>
        <dbReference type="Proteomes" id="UP000053690"/>
    </source>
</evidence>
<evidence type="ECO:0000256" key="6">
    <source>
        <dbReference type="ARBA" id="ARBA00022777"/>
    </source>
</evidence>
<keyword evidence="6 10" id="KW-0418">Kinase</keyword>
<comment type="caution">
    <text evidence="11">The sequence shown here is derived from an EMBL/GenBank/DDBJ whole genome shotgun (WGS) entry which is preliminary data.</text>
</comment>
<reference evidence="12" key="1">
    <citation type="submission" date="2015-12" db="EMBL/GenBank/DDBJ databases">
        <authorList>
            <person name="Zhang G."/>
            <person name="Stingl U."/>
        </authorList>
    </citation>
    <scope>NUCLEOTIDE SEQUENCE [LARGE SCALE GENOMIC DNA]</scope>
    <source>
        <strain evidence="12">ZGT108</strain>
    </source>
</reference>
<dbReference type="RefSeq" id="WP_068333331.1">
    <property type="nucleotide sequence ID" value="NZ_LQBP01000002.1"/>
</dbReference>
<dbReference type="GO" id="GO:0019521">
    <property type="term" value="P:D-gluconate metabolic process"/>
    <property type="evidence" value="ECO:0007669"/>
    <property type="project" value="UniProtKB-KW"/>
</dbReference>
<dbReference type="CDD" id="cd02021">
    <property type="entry name" value="GntK"/>
    <property type="match status" value="1"/>
</dbReference>
<organism evidence="11 12">
    <name type="scientific">Ruegeria profundi</name>
    <dbReference type="NCBI Taxonomy" id="1685378"/>
    <lineage>
        <taxon>Bacteria</taxon>
        <taxon>Pseudomonadati</taxon>
        <taxon>Pseudomonadota</taxon>
        <taxon>Alphaproteobacteria</taxon>
        <taxon>Rhodobacterales</taxon>
        <taxon>Roseobacteraceae</taxon>
        <taxon>Ruegeria</taxon>
    </lineage>
</organism>
<evidence type="ECO:0000256" key="3">
    <source>
        <dbReference type="ARBA" id="ARBA00012054"/>
    </source>
</evidence>
<evidence type="ECO:0000256" key="2">
    <source>
        <dbReference type="ARBA" id="ARBA00008420"/>
    </source>
</evidence>
<dbReference type="GO" id="GO:0046316">
    <property type="term" value="F:gluconokinase activity"/>
    <property type="evidence" value="ECO:0007669"/>
    <property type="project" value="UniProtKB-EC"/>
</dbReference>
<keyword evidence="8" id="KW-0311">Gluconate utilization</keyword>
<dbReference type="Proteomes" id="UP000053690">
    <property type="component" value="Unassembled WGS sequence"/>
</dbReference>
<dbReference type="PANTHER" id="PTHR43442">
    <property type="entry name" value="GLUCONOKINASE-RELATED"/>
    <property type="match status" value="1"/>
</dbReference>